<keyword evidence="10" id="KW-0560">Oxidoreductase</keyword>
<dbReference type="InterPro" id="IPR005123">
    <property type="entry name" value="Oxoglu/Fe-dep_dioxygenase_dom"/>
</dbReference>
<evidence type="ECO:0000256" key="8">
    <source>
        <dbReference type="ARBA" id="ARBA00022896"/>
    </source>
</evidence>
<evidence type="ECO:0000256" key="10">
    <source>
        <dbReference type="ARBA" id="ARBA00023002"/>
    </source>
</evidence>
<dbReference type="GO" id="GO:0031418">
    <property type="term" value="F:L-ascorbic acid binding"/>
    <property type="evidence" value="ECO:0007669"/>
    <property type="project" value="UniProtKB-KW"/>
</dbReference>
<dbReference type="SUPFAM" id="SSF48452">
    <property type="entry name" value="TPR-like"/>
    <property type="match status" value="1"/>
</dbReference>
<dbReference type="InterPro" id="IPR011990">
    <property type="entry name" value="TPR-like_helical_dom_sf"/>
</dbReference>
<protein>
    <recommendedName>
        <fullName evidence="5">procollagen-proline 4-dioxygenase</fullName>
        <ecNumber evidence="5">1.14.11.2</ecNumber>
    </recommendedName>
</protein>
<dbReference type="GO" id="GO:0005788">
    <property type="term" value="C:endoplasmic reticulum lumen"/>
    <property type="evidence" value="ECO:0007669"/>
    <property type="project" value="UniProtKB-SubCell"/>
</dbReference>
<name>A0A8J2RQQ8_9CRUS</name>
<evidence type="ECO:0000256" key="12">
    <source>
        <dbReference type="ARBA" id="ARBA00023180"/>
    </source>
</evidence>
<dbReference type="InterPro" id="IPR006620">
    <property type="entry name" value="Pro_4_hyd_alph"/>
</dbReference>
<dbReference type="Gene3D" id="6.10.140.1460">
    <property type="match status" value="1"/>
</dbReference>
<dbReference type="InterPro" id="IPR059068">
    <property type="entry name" value="TPR_P4H"/>
</dbReference>
<dbReference type="GO" id="GO:0004656">
    <property type="term" value="F:procollagen-proline 4-dioxygenase activity"/>
    <property type="evidence" value="ECO:0007669"/>
    <property type="project" value="UniProtKB-EC"/>
</dbReference>
<dbReference type="Pfam" id="PF08336">
    <property type="entry name" value="P4Ha_N"/>
    <property type="match status" value="1"/>
</dbReference>
<evidence type="ECO:0000313" key="14">
    <source>
        <dbReference type="EMBL" id="CAH0104732.1"/>
    </source>
</evidence>
<keyword evidence="9" id="KW-0223">Dioxygenase</keyword>
<dbReference type="Gene3D" id="2.60.120.620">
    <property type="entry name" value="q2cbj1_9rhob like domain"/>
    <property type="match status" value="1"/>
</dbReference>
<evidence type="ECO:0000259" key="13">
    <source>
        <dbReference type="PROSITE" id="PS51471"/>
    </source>
</evidence>
<reference evidence="14" key="1">
    <citation type="submission" date="2021-11" db="EMBL/GenBank/DDBJ databases">
        <authorList>
            <person name="Schell T."/>
        </authorList>
    </citation>
    <scope>NUCLEOTIDE SEQUENCE</scope>
    <source>
        <strain evidence="14">M5</strain>
    </source>
</reference>
<dbReference type="Pfam" id="PF13640">
    <property type="entry name" value="2OG-FeII_Oxy_3"/>
    <property type="match status" value="1"/>
</dbReference>
<evidence type="ECO:0000256" key="2">
    <source>
        <dbReference type="ARBA" id="ARBA00002035"/>
    </source>
</evidence>
<feature type="domain" description="Fe2OG dioxygenase" evidence="13">
    <location>
        <begin position="411"/>
        <end position="512"/>
    </location>
</feature>
<evidence type="ECO:0000313" key="15">
    <source>
        <dbReference type="Proteomes" id="UP000789390"/>
    </source>
</evidence>
<dbReference type="SMART" id="SM00702">
    <property type="entry name" value="P4Hc"/>
    <property type="match status" value="1"/>
</dbReference>
<dbReference type="EMBL" id="CAKKLH010000153">
    <property type="protein sequence ID" value="CAH0104732.1"/>
    <property type="molecule type" value="Genomic_DNA"/>
</dbReference>
<dbReference type="InterPro" id="IPR013547">
    <property type="entry name" value="P4H_N"/>
</dbReference>
<keyword evidence="15" id="KW-1185">Reference proteome</keyword>
<dbReference type="OrthoDB" id="420380at2759"/>
<gene>
    <name evidence="14" type="ORF">DGAL_LOCUS7646</name>
</gene>
<sequence length="523" mass="59808">MELGRIPLSYCWVLLIIFNEGIRFTECHLFTSYNIDVERLANVISKVDLDVLLNGYISMNNIDHLKSYLGEYNKIRREIIESDVNKFLANPINEYLLIGRLAEWETIHQLIINLDSQNVSFVNNSIHERNNRDNLFLNVLSAKKLLPTNDDTAKAALGLLRLQTTYRVDTLDMAEGKIVSSGLNIYSSSPLTAQDCWLLGQQSYMIGQYDYAISWLKESLQRYHKEGHKTVKLEQILQYYVFASYKQELTQQLLQLMAPRGQTELRNIFDLSESQRAYTQTSTGQEDHNEDYSALCRGENLVENHVEDQLYCSYTFGNLGGALMRFQPIKKELVSRNPYIVWFLDVISDQDIDSVKNIAYPKMGQVLTINALNEERFQSQRRVGETTLLMDKNYSILRRIARQMEDITGYVLSEASNILSYGVGGHFSPHCDYIGTKTGNDLATLIFYLNEVEIGGSTVFPIAKKRVKPVKGSAAFWYNLNPNNGEEIPSTLHASCPILSGYKWVMVKSINSLEQRPEANVFN</sequence>
<dbReference type="InterPro" id="IPR045054">
    <property type="entry name" value="P4HA-like"/>
</dbReference>
<comment type="caution">
    <text evidence="14">The sequence shown here is derived from an EMBL/GenBank/DDBJ whole genome shotgun (WGS) entry which is preliminary data.</text>
</comment>
<keyword evidence="12" id="KW-0325">Glycoprotein</keyword>
<evidence type="ECO:0000256" key="4">
    <source>
        <dbReference type="ARBA" id="ARBA00006511"/>
    </source>
</evidence>
<dbReference type="FunFam" id="2.60.120.620:FF:000095">
    <property type="entry name" value="Prolyl 4-hydroxylase alpha subunit 1, putative"/>
    <property type="match status" value="1"/>
</dbReference>
<dbReference type="GO" id="GO:0005506">
    <property type="term" value="F:iron ion binding"/>
    <property type="evidence" value="ECO:0007669"/>
    <property type="project" value="InterPro"/>
</dbReference>
<dbReference type="Pfam" id="PF23558">
    <property type="entry name" value="TPR_P4H"/>
    <property type="match status" value="1"/>
</dbReference>
<keyword evidence="8" id="KW-0847">Vitamin C</keyword>
<accession>A0A8J2RQQ8</accession>
<comment type="cofactor">
    <cofactor evidence="1">
        <name>L-ascorbate</name>
        <dbReference type="ChEBI" id="CHEBI:38290"/>
    </cofactor>
</comment>
<comment type="function">
    <text evidence="2">Catalyzes the post-translational formation of 4-hydroxyproline in -Xaa-Pro-Gly- sequences in collagens and other proteins.</text>
</comment>
<evidence type="ECO:0000256" key="11">
    <source>
        <dbReference type="ARBA" id="ARBA00023004"/>
    </source>
</evidence>
<dbReference type="EC" id="1.14.11.2" evidence="5"/>
<dbReference type="AlphaFoldDB" id="A0A8J2RQQ8"/>
<comment type="similarity">
    <text evidence="4">Belongs to the P4HA family.</text>
</comment>
<evidence type="ECO:0000256" key="5">
    <source>
        <dbReference type="ARBA" id="ARBA00012269"/>
    </source>
</evidence>
<dbReference type="PANTHER" id="PTHR10869:SF244">
    <property type="entry name" value="PROLYL 4-HYDROXYLASE SUBUNIT ALPHA-2"/>
    <property type="match status" value="1"/>
</dbReference>
<evidence type="ECO:0000256" key="6">
    <source>
        <dbReference type="ARBA" id="ARBA00022723"/>
    </source>
</evidence>
<dbReference type="InterPro" id="IPR044862">
    <property type="entry name" value="Pro_4_hyd_alph_FE2OG_OXY"/>
</dbReference>
<proteinExistence type="inferred from homology"/>
<dbReference type="Proteomes" id="UP000789390">
    <property type="component" value="Unassembled WGS sequence"/>
</dbReference>
<dbReference type="Gene3D" id="1.25.40.10">
    <property type="entry name" value="Tetratricopeptide repeat domain"/>
    <property type="match status" value="1"/>
</dbReference>
<evidence type="ECO:0000256" key="9">
    <source>
        <dbReference type="ARBA" id="ARBA00022964"/>
    </source>
</evidence>
<dbReference type="PROSITE" id="PS51471">
    <property type="entry name" value="FE2OG_OXY"/>
    <property type="match status" value="1"/>
</dbReference>
<evidence type="ECO:0000256" key="7">
    <source>
        <dbReference type="ARBA" id="ARBA00022824"/>
    </source>
</evidence>
<keyword evidence="6" id="KW-0479">Metal-binding</keyword>
<comment type="subcellular location">
    <subcellularLocation>
        <location evidence="3">Endoplasmic reticulum lumen</location>
    </subcellularLocation>
</comment>
<keyword evidence="7" id="KW-0256">Endoplasmic reticulum</keyword>
<evidence type="ECO:0000256" key="1">
    <source>
        <dbReference type="ARBA" id="ARBA00001961"/>
    </source>
</evidence>
<evidence type="ECO:0000256" key="3">
    <source>
        <dbReference type="ARBA" id="ARBA00004319"/>
    </source>
</evidence>
<organism evidence="14 15">
    <name type="scientific">Daphnia galeata</name>
    <dbReference type="NCBI Taxonomy" id="27404"/>
    <lineage>
        <taxon>Eukaryota</taxon>
        <taxon>Metazoa</taxon>
        <taxon>Ecdysozoa</taxon>
        <taxon>Arthropoda</taxon>
        <taxon>Crustacea</taxon>
        <taxon>Branchiopoda</taxon>
        <taxon>Diplostraca</taxon>
        <taxon>Cladocera</taxon>
        <taxon>Anomopoda</taxon>
        <taxon>Daphniidae</taxon>
        <taxon>Daphnia</taxon>
    </lineage>
</organism>
<dbReference type="PANTHER" id="PTHR10869">
    <property type="entry name" value="PROLYL 4-HYDROXYLASE ALPHA SUBUNIT"/>
    <property type="match status" value="1"/>
</dbReference>
<keyword evidence="11" id="KW-0408">Iron</keyword>